<comment type="catalytic activity">
    <reaction evidence="1 7">
        <text>6-phospho-D-glucono-1,5-lactone + H2O = 6-phospho-D-gluconate + H(+)</text>
        <dbReference type="Rhea" id="RHEA:12556"/>
        <dbReference type="ChEBI" id="CHEBI:15377"/>
        <dbReference type="ChEBI" id="CHEBI:15378"/>
        <dbReference type="ChEBI" id="CHEBI:57955"/>
        <dbReference type="ChEBI" id="CHEBI:58759"/>
        <dbReference type="EC" id="3.1.1.31"/>
    </reaction>
</comment>
<comment type="caution">
    <text evidence="9">The sequence shown here is derived from an EMBL/GenBank/DDBJ whole genome shotgun (WGS) entry which is preliminary data.</text>
</comment>
<dbReference type="InterPro" id="IPR037171">
    <property type="entry name" value="NagB/RpiA_transferase-like"/>
</dbReference>
<comment type="pathway">
    <text evidence="3 7">Carbohydrate degradation; pentose phosphate pathway; D-ribulose 5-phosphate from D-glucose 6-phosphate (oxidative stage): step 2/3.</text>
</comment>
<dbReference type="GO" id="GO:0006098">
    <property type="term" value="P:pentose-phosphate shunt"/>
    <property type="evidence" value="ECO:0007669"/>
    <property type="project" value="UniProtKB-UniPathway"/>
</dbReference>
<organism evidence="9 10">
    <name type="scientific">Lysinibacter cavernae</name>
    <dbReference type="NCBI Taxonomy" id="1640652"/>
    <lineage>
        <taxon>Bacteria</taxon>
        <taxon>Bacillati</taxon>
        <taxon>Actinomycetota</taxon>
        <taxon>Actinomycetes</taxon>
        <taxon>Micrococcales</taxon>
        <taxon>Microbacteriaceae</taxon>
        <taxon>Lysinibacter</taxon>
    </lineage>
</organism>
<keyword evidence="10" id="KW-1185">Reference proteome</keyword>
<reference evidence="9 10" key="1">
    <citation type="submission" date="2020-02" db="EMBL/GenBank/DDBJ databases">
        <title>Sequencing the genomes of 1000 actinobacteria strains.</title>
        <authorList>
            <person name="Klenk H.-P."/>
        </authorList>
    </citation>
    <scope>NUCLEOTIDE SEQUENCE [LARGE SCALE GENOMIC DNA]</scope>
    <source>
        <strain evidence="9 10">DSM 27960</strain>
    </source>
</reference>
<dbReference type="AlphaFoldDB" id="A0A7X5QZF0"/>
<evidence type="ECO:0000256" key="4">
    <source>
        <dbReference type="ARBA" id="ARBA00010662"/>
    </source>
</evidence>
<dbReference type="Gene3D" id="3.40.50.1360">
    <property type="match status" value="1"/>
</dbReference>
<dbReference type="SUPFAM" id="SSF100950">
    <property type="entry name" value="NagB/RpiA/CoA transferase-like"/>
    <property type="match status" value="1"/>
</dbReference>
<gene>
    <name evidence="7" type="primary">pgl</name>
    <name evidence="9" type="ORF">FHX76_000698</name>
</gene>
<evidence type="ECO:0000256" key="5">
    <source>
        <dbReference type="ARBA" id="ARBA00013198"/>
    </source>
</evidence>
<dbReference type="InterPro" id="IPR005900">
    <property type="entry name" value="6-phosphogluconolactonase_DevB"/>
</dbReference>
<dbReference type="EC" id="3.1.1.31" evidence="5 7"/>
<evidence type="ECO:0000259" key="8">
    <source>
        <dbReference type="Pfam" id="PF01182"/>
    </source>
</evidence>
<comment type="similarity">
    <text evidence="4 7">Belongs to the glucosamine/galactosamine-6-phosphate isomerase family. 6-phosphogluconolactonase subfamily.</text>
</comment>
<name>A0A7X5QZF0_9MICO</name>
<comment type="function">
    <text evidence="2 7">Hydrolysis of 6-phosphogluconolactone to 6-phosphogluconate.</text>
</comment>
<accession>A0A7X5QZF0</accession>
<dbReference type="CDD" id="cd01400">
    <property type="entry name" value="6PGL"/>
    <property type="match status" value="1"/>
</dbReference>
<evidence type="ECO:0000313" key="10">
    <source>
        <dbReference type="Proteomes" id="UP000541033"/>
    </source>
</evidence>
<protein>
    <recommendedName>
        <fullName evidence="6 7">6-phosphogluconolactonase</fullName>
        <shortName evidence="7">6PGL</shortName>
        <ecNumber evidence="5 7">3.1.1.31</ecNumber>
    </recommendedName>
</protein>
<dbReference type="InterPro" id="IPR006148">
    <property type="entry name" value="Glc/Gal-6P_isomerase"/>
</dbReference>
<evidence type="ECO:0000256" key="2">
    <source>
        <dbReference type="ARBA" id="ARBA00002681"/>
    </source>
</evidence>
<feature type="domain" description="Glucosamine/galactosamine-6-phosphate isomerase" evidence="8">
    <location>
        <begin position="14"/>
        <end position="231"/>
    </location>
</feature>
<dbReference type="Proteomes" id="UP000541033">
    <property type="component" value="Unassembled WGS sequence"/>
</dbReference>
<sequence>MTAAREIVISESLDAAAVAAAERFIRVLTEVQAAGRAPQVVLTGGTLGIKVLEATGSSAAASRVDWSNVDLYWGDERWMPNGHADRNDEQAREGFLEALSIPTDRIHRFPASDDGLTLDEAAVRYSATIAPAMLAGFDVVFLGVGPDGHVASLFPARPDLTDATDPVIAVRNSPKPPPERLSLTIPLINTAHRVWLLCTGAPKREAYANVLANVGAETAPAAVVRGTDETVIFADTEVLG</sequence>
<dbReference type="PANTHER" id="PTHR11054">
    <property type="entry name" value="6-PHOSPHOGLUCONOLACTONASE"/>
    <property type="match status" value="1"/>
</dbReference>
<dbReference type="PANTHER" id="PTHR11054:SF0">
    <property type="entry name" value="6-PHOSPHOGLUCONOLACTONASE"/>
    <property type="match status" value="1"/>
</dbReference>
<dbReference type="NCBIfam" id="TIGR01198">
    <property type="entry name" value="pgl"/>
    <property type="match status" value="1"/>
</dbReference>
<dbReference type="RefSeq" id="WP_167147949.1">
    <property type="nucleotide sequence ID" value="NZ_JAAMOX010000001.1"/>
</dbReference>
<dbReference type="UniPathway" id="UPA00115">
    <property type="reaction ID" value="UER00409"/>
</dbReference>
<evidence type="ECO:0000256" key="7">
    <source>
        <dbReference type="RuleBase" id="RU365095"/>
    </source>
</evidence>
<dbReference type="Pfam" id="PF01182">
    <property type="entry name" value="Glucosamine_iso"/>
    <property type="match status" value="1"/>
</dbReference>
<dbReference type="InterPro" id="IPR039104">
    <property type="entry name" value="6PGL"/>
</dbReference>
<evidence type="ECO:0000313" key="9">
    <source>
        <dbReference type="EMBL" id="NIH52830.1"/>
    </source>
</evidence>
<dbReference type="EMBL" id="JAAMOX010000001">
    <property type="protein sequence ID" value="NIH52830.1"/>
    <property type="molecule type" value="Genomic_DNA"/>
</dbReference>
<evidence type="ECO:0000256" key="1">
    <source>
        <dbReference type="ARBA" id="ARBA00000832"/>
    </source>
</evidence>
<proteinExistence type="inferred from homology"/>
<dbReference type="GO" id="GO:0017057">
    <property type="term" value="F:6-phosphogluconolactonase activity"/>
    <property type="evidence" value="ECO:0007669"/>
    <property type="project" value="UniProtKB-UniRule"/>
</dbReference>
<evidence type="ECO:0000256" key="6">
    <source>
        <dbReference type="ARBA" id="ARBA00020337"/>
    </source>
</evidence>
<dbReference type="GO" id="GO:0005975">
    <property type="term" value="P:carbohydrate metabolic process"/>
    <property type="evidence" value="ECO:0007669"/>
    <property type="project" value="UniProtKB-UniRule"/>
</dbReference>
<keyword evidence="7 9" id="KW-0378">Hydrolase</keyword>
<evidence type="ECO:0000256" key="3">
    <source>
        <dbReference type="ARBA" id="ARBA00004961"/>
    </source>
</evidence>